<evidence type="ECO:0000313" key="3">
    <source>
        <dbReference type="Proteomes" id="UP000642284"/>
    </source>
</evidence>
<sequence>MYNPPLAETGTSATTLVLGIAAVALLMGLGVFLRARYMRRFDQ</sequence>
<organism evidence="2 3">
    <name type="scientific">Streptomyces polyasparticus</name>
    <dbReference type="NCBI Taxonomy" id="2767826"/>
    <lineage>
        <taxon>Bacteria</taxon>
        <taxon>Bacillati</taxon>
        <taxon>Actinomycetota</taxon>
        <taxon>Actinomycetes</taxon>
        <taxon>Kitasatosporales</taxon>
        <taxon>Streptomycetaceae</taxon>
        <taxon>Streptomyces</taxon>
    </lineage>
</organism>
<reference evidence="2 3" key="1">
    <citation type="submission" date="2020-08" db="EMBL/GenBank/DDBJ databases">
        <title>Genemic of Streptomyces polyaspartic.</title>
        <authorList>
            <person name="Liu W."/>
        </authorList>
    </citation>
    <scope>NUCLEOTIDE SEQUENCE [LARGE SCALE GENOMIC DNA]</scope>
    <source>
        <strain evidence="2 3">TRM66268-LWL</strain>
    </source>
</reference>
<keyword evidence="1" id="KW-1133">Transmembrane helix</keyword>
<evidence type="ECO:0000256" key="1">
    <source>
        <dbReference type="SAM" id="Phobius"/>
    </source>
</evidence>
<name>A0ABR7SVX5_9ACTN</name>
<keyword evidence="3" id="KW-1185">Reference proteome</keyword>
<gene>
    <name evidence="2" type="ORF">H9Y04_45175</name>
</gene>
<dbReference type="NCBIfam" id="TIGR01167">
    <property type="entry name" value="LPXTG_anchor"/>
    <property type="match status" value="1"/>
</dbReference>
<feature type="transmembrane region" description="Helical" evidence="1">
    <location>
        <begin position="12"/>
        <end position="33"/>
    </location>
</feature>
<dbReference type="RefSeq" id="WP_187820070.1">
    <property type="nucleotide sequence ID" value="NZ_JACTVJ010000062.1"/>
</dbReference>
<dbReference type="Proteomes" id="UP000642284">
    <property type="component" value="Unassembled WGS sequence"/>
</dbReference>
<keyword evidence="1" id="KW-0812">Transmembrane</keyword>
<evidence type="ECO:0000313" key="2">
    <source>
        <dbReference type="EMBL" id="MBC9719674.1"/>
    </source>
</evidence>
<comment type="caution">
    <text evidence="2">The sequence shown here is derived from an EMBL/GenBank/DDBJ whole genome shotgun (WGS) entry which is preliminary data.</text>
</comment>
<proteinExistence type="predicted"/>
<protein>
    <submittedName>
        <fullName evidence="2">LPXTG cell wall anchor domain-containing protein</fullName>
    </submittedName>
</protein>
<keyword evidence="1" id="KW-0472">Membrane</keyword>
<accession>A0ABR7SVX5</accession>
<dbReference type="EMBL" id="JACTVJ010000062">
    <property type="protein sequence ID" value="MBC9719674.1"/>
    <property type="molecule type" value="Genomic_DNA"/>
</dbReference>